<evidence type="ECO:0000313" key="2">
    <source>
        <dbReference type="Proteomes" id="UP000256645"/>
    </source>
</evidence>
<protein>
    <submittedName>
        <fullName evidence="1">Uncharacterized protein</fullName>
    </submittedName>
</protein>
<evidence type="ECO:0000313" key="1">
    <source>
        <dbReference type="EMBL" id="RDW77660.1"/>
    </source>
</evidence>
<comment type="caution">
    <text evidence="1">The sequence shown here is derived from an EMBL/GenBank/DDBJ whole genome shotgun (WGS) entry which is preliminary data.</text>
</comment>
<dbReference type="Proteomes" id="UP000256645">
    <property type="component" value="Unassembled WGS sequence"/>
</dbReference>
<name>A0A3D8RUM8_9HELO</name>
<keyword evidence="2" id="KW-1185">Reference proteome</keyword>
<proteinExistence type="predicted"/>
<organism evidence="1 2">
    <name type="scientific">Coleophoma cylindrospora</name>
    <dbReference type="NCBI Taxonomy" id="1849047"/>
    <lineage>
        <taxon>Eukaryota</taxon>
        <taxon>Fungi</taxon>
        <taxon>Dikarya</taxon>
        <taxon>Ascomycota</taxon>
        <taxon>Pezizomycotina</taxon>
        <taxon>Leotiomycetes</taxon>
        <taxon>Helotiales</taxon>
        <taxon>Dermateaceae</taxon>
        <taxon>Coleophoma</taxon>
    </lineage>
</organism>
<gene>
    <name evidence="1" type="ORF">BP6252_05713</name>
</gene>
<dbReference type="STRING" id="1849047.A0A3D8RUM8"/>
<accession>A0A3D8RUM8</accession>
<dbReference type="Gene3D" id="1.20.1280.140">
    <property type="match status" value="1"/>
</dbReference>
<sequence length="166" mass="18686">MDQVQKNFDDIERKLTKMGKIREKGGSNLGMKDVMKMGQKGMSVEKIMKKIVKEGNNMNPTEIEAEKMLETMERITDMTCKQMQFALDNKPMFEKLHLAGMVKKNMGKSEQTGVALSALLIEKSPVYLRPKAEKLEQRSQAQFAVTMAAFSNATGGEDKDLQDDSD</sequence>
<dbReference type="EMBL" id="PDLM01000005">
    <property type="protein sequence ID" value="RDW77660.1"/>
    <property type="molecule type" value="Genomic_DNA"/>
</dbReference>
<dbReference type="OrthoDB" id="4841197at2759"/>
<dbReference type="AlphaFoldDB" id="A0A3D8RUM8"/>
<reference evidence="1 2" key="1">
    <citation type="journal article" date="2018" name="IMA Fungus">
        <title>IMA Genome-F 9: Draft genome sequence of Annulohypoxylon stygium, Aspergillus mulundensis, Berkeleyomyces basicola (syn. Thielaviopsis basicola), Ceratocystis smalleyi, two Cercospora beticola strains, Coleophoma cylindrospora, Fusarium fracticaudum, Phialophora cf. hyalina, and Morchella septimelata.</title>
        <authorList>
            <person name="Wingfield B.D."/>
            <person name="Bills G.F."/>
            <person name="Dong Y."/>
            <person name="Huang W."/>
            <person name="Nel W.J."/>
            <person name="Swalarsk-Parry B.S."/>
            <person name="Vaghefi N."/>
            <person name="Wilken P.M."/>
            <person name="An Z."/>
            <person name="de Beer Z.W."/>
            <person name="De Vos L."/>
            <person name="Chen L."/>
            <person name="Duong T.A."/>
            <person name="Gao Y."/>
            <person name="Hammerbacher A."/>
            <person name="Kikkert J.R."/>
            <person name="Li Y."/>
            <person name="Li H."/>
            <person name="Li K."/>
            <person name="Li Q."/>
            <person name="Liu X."/>
            <person name="Ma X."/>
            <person name="Naidoo K."/>
            <person name="Pethybridge S.J."/>
            <person name="Sun J."/>
            <person name="Steenkamp E.T."/>
            <person name="van der Nest M.A."/>
            <person name="van Wyk S."/>
            <person name="Wingfield M.J."/>
            <person name="Xiong C."/>
            <person name="Yue Q."/>
            <person name="Zhang X."/>
        </authorList>
    </citation>
    <scope>NUCLEOTIDE SEQUENCE [LARGE SCALE GENOMIC DNA]</scope>
    <source>
        <strain evidence="1 2">BP6252</strain>
    </source>
</reference>